<dbReference type="Gene3D" id="3.40.630.30">
    <property type="match status" value="1"/>
</dbReference>
<evidence type="ECO:0000313" key="3">
    <source>
        <dbReference type="Proteomes" id="UP000664218"/>
    </source>
</evidence>
<dbReference type="PANTHER" id="PTHR41373">
    <property type="entry name" value="DUF2156 DOMAIN-CONTAINING PROTEIN"/>
    <property type="match status" value="1"/>
</dbReference>
<dbReference type="InterPro" id="IPR016732">
    <property type="entry name" value="UCP018688"/>
</dbReference>
<organism evidence="2 3">
    <name type="scientific">Proteiniclasticum aestuarii</name>
    <dbReference type="NCBI Taxonomy" id="2817862"/>
    <lineage>
        <taxon>Bacteria</taxon>
        <taxon>Bacillati</taxon>
        <taxon>Bacillota</taxon>
        <taxon>Clostridia</taxon>
        <taxon>Eubacteriales</taxon>
        <taxon>Clostridiaceae</taxon>
        <taxon>Proteiniclasticum</taxon>
    </lineage>
</organism>
<sequence length="291" mass="34428">MNFKPLDMDSKKIFDQFLTPYPFLSSTYNFTNLFIWRNAHKIHYAHTDQALFVKKEKEKTFFLPPICKNKEQRKAAYDSLLSYMEENSLEKVMRDVSAQQLEEIRQLGYEITVESDRDSAEYIYSVESMSTFSGKDLHSKRNHFNNFIRYNQYTIRYIEESKEDCLALALKWYEDSSQSEALRHELTGIRTLLEHQEFFGIVGISVFVDEICQGFSLLEVLNDEVILNHIEKADRRISGLYAFLARTSMEYFGKGIRYTNREQDMGIPGLRKSKESYMPEFLEKKYIVTFH</sequence>
<dbReference type="RefSeq" id="WP_207598393.1">
    <property type="nucleotide sequence ID" value="NZ_JAFNJU010000001.1"/>
</dbReference>
<dbReference type="InterPro" id="IPR024320">
    <property type="entry name" value="LPG_synthase_C"/>
</dbReference>
<gene>
    <name evidence="2" type="ORF">J3A84_02410</name>
</gene>
<dbReference type="PANTHER" id="PTHR41373:SF1">
    <property type="entry name" value="PHOSPHATIDYLGLYCEROL LYSYLTRANSFERASE C-TERMINAL DOMAIN-CONTAINING PROTEIN"/>
    <property type="match status" value="1"/>
</dbReference>
<dbReference type="AlphaFoldDB" id="A0A939KIE9"/>
<dbReference type="Proteomes" id="UP000664218">
    <property type="component" value="Unassembled WGS sequence"/>
</dbReference>
<evidence type="ECO:0000313" key="2">
    <source>
        <dbReference type="EMBL" id="MBO1263896.1"/>
    </source>
</evidence>
<comment type="caution">
    <text evidence="2">The sequence shown here is derived from an EMBL/GenBank/DDBJ whole genome shotgun (WGS) entry which is preliminary data.</text>
</comment>
<evidence type="ECO:0000259" key="1">
    <source>
        <dbReference type="Pfam" id="PF09924"/>
    </source>
</evidence>
<dbReference type="InterPro" id="IPR016181">
    <property type="entry name" value="Acyl_CoA_acyltransferase"/>
</dbReference>
<protein>
    <submittedName>
        <fullName evidence="2">DUF2156 domain-containing protein</fullName>
    </submittedName>
</protein>
<dbReference type="EMBL" id="JAFNJU010000001">
    <property type="protein sequence ID" value="MBO1263896.1"/>
    <property type="molecule type" value="Genomic_DNA"/>
</dbReference>
<name>A0A939KIE9_9CLOT</name>
<dbReference type="SUPFAM" id="SSF55729">
    <property type="entry name" value="Acyl-CoA N-acyltransferases (Nat)"/>
    <property type="match status" value="2"/>
</dbReference>
<accession>A0A939KIE9</accession>
<keyword evidence="3" id="KW-1185">Reference proteome</keyword>
<dbReference type="Pfam" id="PF09924">
    <property type="entry name" value="LPG_synthase_C"/>
    <property type="match status" value="1"/>
</dbReference>
<reference evidence="2" key="1">
    <citation type="submission" date="2021-03" db="EMBL/GenBank/DDBJ databases">
        <title>Proteiniclasticum marinus sp. nov., isolated from tidal flat sediment.</title>
        <authorList>
            <person name="Namirimu T."/>
            <person name="Yang J.-A."/>
            <person name="Yang S.-H."/>
            <person name="Kim Y.-J."/>
            <person name="Kwon K.K."/>
        </authorList>
    </citation>
    <scope>NUCLEOTIDE SEQUENCE</scope>
    <source>
        <strain evidence="2">SCR006</strain>
    </source>
</reference>
<proteinExistence type="predicted"/>
<dbReference type="PIRSF" id="PIRSF018688">
    <property type="entry name" value="UCP018688"/>
    <property type="match status" value="1"/>
</dbReference>
<feature type="domain" description="Phosphatidylglycerol lysyltransferase C-terminal" evidence="1">
    <location>
        <begin position="25"/>
        <end position="288"/>
    </location>
</feature>